<evidence type="ECO:0000256" key="9">
    <source>
        <dbReference type="SAM" id="Phobius"/>
    </source>
</evidence>
<keyword evidence="8 9" id="KW-0472">Membrane</keyword>
<feature type="transmembrane region" description="Helical" evidence="9">
    <location>
        <begin position="163"/>
        <end position="183"/>
    </location>
</feature>
<feature type="chain" id="PRO_5038445321" description="Copper resistance protein CopC" evidence="10">
    <location>
        <begin position="35"/>
        <end position="586"/>
    </location>
</feature>
<evidence type="ECO:0000256" key="4">
    <source>
        <dbReference type="ARBA" id="ARBA00022723"/>
    </source>
</evidence>
<feature type="domain" description="CopC" evidence="11">
    <location>
        <begin position="33"/>
        <end position="127"/>
    </location>
</feature>
<evidence type="ECO:0008006" key="15">
    <source>
        <dbReference type="Google" id="ProtNLM"/>
    </source>
</evidence>
<dbReference type="Proteomes" id="UP000447876">
    <property type="component" value="Unassembled WGS sequence"/>
</dbReference>
<dbReference type="InterPro" id="IPR032694">
    <property type="entry name" value="CopC/D"/>
</dbReference>
<keyword evidence="3 9" id="KW-0812">Transmembrane</keyword>
<dbReference type="GO" id="GO:0042597">
    <property type="term" value="C:periplasmic space"/>
    <property type="evidence" value="ECO:0007669"/>
    <property type="project" value="InterPro"/>
</dbReference>
<evidence type="ECO:0000256" key="8">
    <source>
        <dbReference type="ARBA" id="ARBA00023136"/>
    </source>
</evidence>
<keyword evidence="4" id="KW-0479">Metal-binding</keyword>
<dbReference type="GO" id="GO:0006825">
    <property type="term" value="P:copper ion transport"/>
    <property type="evidence" value="ECO:0007669"/>
    <property type="project" value="InterPro"/>
</dbReference>
<dbReference type="GO" id="GO:0046688">
    <property type="term" value="P:response to copper ion"/>
    <property type="evidence" value="ECO:0007669"/>
    <property type="project" value="InterPro"/>
</dbReference>
<dbReference type="Gene3D" id="2.60.40.1220">
    <property type="match status" value="1"/>
</dbReference>
<keyword evidence="5 10" id="KW-0732">Signal</keyword>
<dbReference type="EMBL" id="WNZW01000014">
    <property type="protein sequence ID" value="MUG47602.1"/>
    <property type="molecule type" value="Genomic_DNA"/>
</dbReference>
<evidence type="ECO:0000313" key="14">
    <source>
        <dbReference type="Proteomes" id="UP000447876"/>
    </source>
</evidence>
<evidence type="ECO:0000256" key="7">
    <source>
        <dbReference type="ARBA" id="ARBA00023008"/>
    </source>
</evidence>
<keyword evidence="2" id="KW-1003">Cell membrane</keyword>
<evidence type="ECO:0000256" key="5">
    <source>
        <dbReference type="ARBA" id="ARBA00022729"/>
    </source>
</evidence>
<organism evidence="13 14">
    <name type="scientific">Paenibacillus woosongensis</name>
    <dbReference type="NCBI Taxonomy" id="307580"/>
    <lineage>
        <taxon>Bacteria</taxon>
        <taxon>Bacillati</taxon>
        <taxon>Bacillota</taxon>
        <taxon>Bacilli</taxon>
        <taxon>Bacillales</taxon>
        <taxon>Paenibacillaceae</taxon>
        <taxon>Paenibacillus</taxon>
    </lineage>
</organism>
<dbReference type="GO" id="GO:0005507">
    <property type="term" value="F:copper ion binding"/>
    <property type="evidence" value="ECO:0007669"/>
    <property type="project" value="InterPro"/>
</dbReference>
<evidence type="ECO:0000259" key="12">
    <source>
        <dbReference type="Pfam" id="PF05425"/>
    </source>
</evidence>
<feature type="transmembrane region" description="Helical" evidence="9">
    <location>
        <begin position="447"/>
        <end position="465"/>
    </location>
</feature>
<feature type="transmembrane region" description="Helical" evidence="9">
    <location>
        <begin position="340"/>
        <end position="357"/>
    </location>
</feature>
<dbReference type="PANTHER" id="PTHR34820">
    <property type="entry name" value="INNER MEMBRANE PROTEIN YEBZ"/>
    <property type="match status" value="1"/>
</dbReference>
<evidence type="ECO:0000256" key="3">
    <source>
        <dbReference type="ARBA" id="ARBA00022692"/>
    </source>
</evidence>
<dbReference type="InterPro" id="IPR014756">
    <property type="entry name" value="Ig_E-set"/>
</dbReference>
<feature type="signal peptide" evidence="10">
    <location>
        <begin position="1"/>
        <end position="34"/>
    </location>
</feature>
<feature type="transmembrane region" description="Helical" evidence="9">
    <location>
        <begin position="413"/>
        <end position="435"/>
    </location>
</feature>
<feature type="transmembrane region" description="Helical" evidence="9">
    <location>
        <begin position="216"/>
        <end position="236"/>
    </location>
</feature>
<dbReference type="InterPro" id="IPR008457">
    <property type="entry name" value="Cu-R_CopD_dom"/>
</dbReference>
<feature type="transmembrane region" description="Helical" evidence="9">
    <location>
        <begin position="265"/>
        <end position="286"/>
    </location>
</feature>
<dbReference type="InterPro" id="IPR007348">
    <property type="entry name" value="CopC_dom"/>
</dbReference>
<evidence type="ECO:0000259" key="11">
    <source>
        <dbReference type="Pfam" id="PF04234"/>
    </source>
</evidence>
<reference evidence="13 14" key="1">
    <citation type="submission" date="2019-11" db="EMBL/GenBank/DDBJ databases">
        <title>Draft genome sequences of five Paenibacillus species of dairy origin.</title>
        <authorList>
            <person name="Olajide A.M."/>
            <person name="Chen S."/>
            <person name="Lapointe G."/>
        </authorList>
    </citation>
    <scope>NUCLEOTIDE SEQUENCE [LARGE SCALE GENOMIC DNA]</scope>
    <source>
        <strain evidence="13 14">12CR55</strain>
    </source>
</reference>
<feature type="transmembrane region" description="Helical" evidence="9">
    <location>
        <begin position="378"/>
        <end position="401"/>
    </location>
</feature>
<evidence type="ECO:0000256" key="6">
    <source>
        <dbReference type="ARBA" id="ARBA00022989"/>
    </source>
</evidence>
<name>A0A7X2Z4Y2_9BACL</name>
<feature type="transmembrane region" description="Helical" evidence="9">
    <location>
        <begin position="298"/>
        <end position="320"/>
    </location>
</feature>
<evidence type="ECO:0000313" key="13">
    <source>
        <dbReference type="EMBL" id="MUG47602.1"/>
    </source>
</evidence>
<dbReference type="GO" id="GO:0005886">
    <property type="term" value="C:plasma membrane"/>
    <property type="evidence" value="ECO:0007669"/>
    <property type="project" value="UniProtKB-SubCell"/>
</dbReference>
<dbReference type="AlphaFoldDB" id="A0A7X2Z4Y2"/>
<evidence type="ECO:0000256" key="1">
    <source>
        <dbReference type="ARBA" id="ARBA00004651"/>
    </source>
</evidence>
<dbReference type="Pfam" id="PF05425">
    <property type="entry name" value="CopD"/>
    <property type="match status" value="1"/>
</dbReference>
<gene>
    <name evidence="13" type="ORF">GNP95_21860</name>
</gene>
<dbReference type="Pfam" id="PF04234">
    <property type="entry name" value="CopC"/>
    <property type="match status" value="1"/>
</dbReference>
<comment type="caution">
    <text evidence="13">The sequence shown here is derived from an EMBL/GenBank/DDBJ whole genome shotgun (WGS) entry which is preliminary data.</text>
</comment>
<keyword evidence="6 9" id="KW-1133">Transmembrane helix</keyword>
<dbReference type="SUPFAM" id="SSF81296">
    <property type="entry name" value="E set domains"/>
    <property type="match status" value="1"/>
</dbReference>
<comment type="subcellular location">
    <subcellularLocation>
        <location evidence="1">Cell membrane</location>
        <topology evidence="1">Multi-pass membrane protein</topology>
    </subcellularLocation>
</comment>
<dbReference type="PANTHER" id="PTHR34820:SF4">
    <property type="entry name" value="INNER MEMBRANE PROTEIN YEBZ"/>
    <property type="match status" value="1"/>
</dbReference>
<accession>A0A7X2Z4Y2</accession>
<keyword evidence="7" id="KW-0186">Copper</keyword>
<dbReference type="InterPro" id="IPR014755">
    <property type="entry name" value="Cu-Rt/internalin_Ig-like"/>
</dbReference>
<evidence type="ECO:0000256" key="10">
    <source>
        <dbReference type="SAM" id="SignalP"/>
    </source>
</evidence>
<feature type="domain" description="Copper resistance protein D" evidence="12">
    <location>
        <begin position="373"/>
        <end position="465"/>
    </location>
</feature>
<evidence type="ECO:0000256" key="2">
    <source>
        <dbReference type="ARBA" id="ARBA00022475"/>
    </source>
</evidence>
<sequence length="586" mass="62627">MIPALKKRHATKALIALTLYCLLFSLPSSVSAHAYIVASSPGENEVLEEAPAQVSITFNEPIEQAFHSIQVTDSSGQQATAGESRMDDAHSARLIADLKPELPDGIYTVNYKVLSSDGHTVTGTFPFIIGDAAAAAHNPADANQPGSSQGQDWPKLSLLLLRWLQYSGLAIYIGVLLFHLLLLPQRRSIAESAARRLQNHPYALAKSPVWQRSKQLLILSLLLAAAGIGLSLPQQAASDAGVPWSQAWNPAWIKDTLSLTSFGKAWTAEMILLLMLAGLTAALIIFTKKQSRLAADLTAAAALLTTLGILLAKSFIGHAAAASGRSMAIAMNFLHQASSFLWLGGLLSLALLLPAAAEATRSSSGSRSQLYWEAIRRFSILAAGCVAILLCSGVYAGMLHIPTWYALLHSNYGLILLAKSGLTLVMLALGLSAFMRGRRRTRPLGRGVWIEFVTGLIVLVLAAILSNMPTALSSPGPIQLKAVTADGYHISVQVSPNTVGENRIEVTALDREQKPLNGIEQITLTLTSLDMDMGTIELAIPGRSDSIPLNGNAIVTRGGSWRLQVHILLSSLDSVDSSFTFQVGNK</sequence>
<proteinExistence type="predicted"/>
<protein>
    <recommendedName>
        <fullName evidence="15">Copper resistance protein CopC</fullName>
    </recommendedName>
</protein>